<comment type="caution">
    <text evidence="1">The sequence shown here is derived from an EMBL/GenBank/DDBJ whole genome shotgun (WGS) entry which is preliminary data.</text>
</comment>
<feature type="non-terminal residue" evidence="1">
    <location>
        <position position="58"/>
    </location>
</feature>
<reference evidence="1" key="1">
    <citation type="submission" date="2023-08" db="EMBL/GenBank/DDBJ databases">
        <authorList>
            <person name="Chen Y."/>
            <person name="Shah S."/>
            <person name="Dougan E. K."/>
            <person name="Thang M."/>
            <person name="Chan C."/>
        </authorList>
    </citation>
    <scope>NUCLEOTIDE SEQUENCE</scope>
</reference>
<protein>
    <submittedName>
        <fullName evidence="1">Uncharacterized protein</fullName>
    </submittedName>
</protein>
<gene>
    <name evidence="1" type="ORF">EVOR1521_LOCUS11031</name>
</gene>
<evidence type="ECO:0000313" key="2">
    <source>
        <dbReference type="Proteomes" id="UP001178507"/>
    </source>
</evidence>
<keyword evidence="2" id="KW-1185">Reference proteome</keyword>
<organism evidence="1 2">
    <name type="scientific">Effrenium voratum</name>
    <dbReference type="NCBI Taxonomy" id="2562239"/>
    <lineage>
        <taxon>Eukaryota</taxon>
        <taxon>Sar</taxon>
        <taxon>Alveolata</taxon>
        <taxon>Dinophyceae</taxon>
        <taxon>Suessiales</taxon>
        <taxon>Symbiodiniaceae</taxon>
        <taxon>Effrenium</taxon>
    </lineage>
</organism>
<accession>A0AA36MSI2</accession>
<dbReference type="Proteomes" id="UP001178507">
    <property type="component" value="Unassembled WGS sequence"/>
</dbReference>
<sequence length="58" mass="5864">DGAAGGLGSAMRCKVAAMSLPRPRGVEDAGAEAHELHLLRADQTGGSVCSVARRRGCS</sequence>
<proteinExistence type="predicted"/>
<dbReference type="AlphaFoldDB" id="A0AA36MSI2"/>
<dbReference type="EMBL" id="CAUJNA010001083">
    <property type="protein sequence ID" value="CAJ1384105.1"/>
    <property type="molecule type" value="Genomic_DNA"/>
</dbReference>
<evidence type="ECO:0000313" key="1">
    <source>
        <dbReference type="EMBL" id="CAJ1384105.1"/>
    </source>
</evidence>
<feature type="non-terminal residue" evidence="1">
    <location>
        <position position="1"/>
    </location>
</feature>
<name>A0AA36MSI2_9DINO</name>